<comment type="subunit">
    <text evidence="18">Homotetramer.</text>
</comment>
<evidence type="ECO:0000256" key="11">
    <source>
        <dbReference type="ARBA" id="ARBA00022737"/>
    </source>
</evidence>
<dbReference type="GO" id="GO:0070534">
    <property type="term" value="P:protein K63-linked ubiquitination"/>
    <property type="evidence" value="ECO:0007669"/>
    <property type="project" value="UniProtKB-UniRule"/>
</dbReference>
<dbReference type="InterPro" id="IPR003613">
    <property type="entry name" value="Ubox_domain"/>
</dbReference>
<evidence type="ECO:0000256" key="5">
    <source>
        <dbReference type="ARBA" id="ARBA00012483"/>
    </source>
</evidence>
<keyword evidence="14 18" id="KW-0508">mRNA splicing</keyword>
<dbReference type="GO" id="GO:0005654">
    <property type="term" value="C:nucleoplasm"/>
    <property type="evidence" value="ECO:0007669"/>
    <property type="project" value="UniProtKB-SubCell"/>
</dbReference>
<comment type="catalytic activity">
    <reaction evidence="1 18">
        <text>S-ubiquitinyl-[E2 ubiquitin-conjugating enzyme]-L-cysteine + [acceptor protein]-L-lysine = [E2 ubiquitin-conjugating enzyme]-L-cysteine + N(6)-ubiquitinyl-[acceptor protein]-L-lysine.</text>
        <dbReference type="EC" id="2.3.2.27"/>
    </reaction>
</comment>
<dbReference type="SUPFAM" id="SSF57850">
    <property type="entry name" value="RING/U-box"/>
    <property type="match status" value="1"/>
</dbReference>
<evidence type="ECO:0000256" key="16">
    <source>
        <dbReference type="ARBA" id="ARBA00023242"/>
    </source>
</evidence>
<dbReference type="GO" id="GO:0006281">
    <property type="term" value="P:DNA repair"/>
    <property type="evidence" value="ECO:0007669"/>
    <property type="project" value="UniProtKB-KW"/>
</dbReference>
<evidence type="ECO:0000256" key="1">
    <source>
        <dbReference type="ARBA" id="ARBA00000900"/>
    </source>
</evidence>
<dbReference type="GeneTree" id="ENSGT00940000153662"/>
<evidence type="ECO:0000259" key="19">
    <source>
        <dbReference type="SMART" id="SM00504"/>
    </source>
</evidence>
<dbReference type="Ensembl" id="ENSCSAVT00000003458.1">
    <property type="protein sequence ID" value="ENSCSAVP00000003406.1"/>
    <property type="gene ID" value="ENSCSAVG00000002027.1"/>
</dbReference>
<dbReference type="SMART" id="SM00320">
    <property type="entry name" value="WD40"/>
    <property type="match status" value="7"/>
</dbReference>
<protein>
    <recommendedName>
        <fullName evidence="6 18">Pre-mRNA-processing factor 19</fullName>
        <ecNumber evidence="5 18">2.3.2.27</ecNumber>
    </recommendedName>
</protein>
<accession>H2YDK8</accession>
<reference evidence="20" key="3">
    <citation type="submission" date="2025-09" db="UniProtKB">
        <authorList>
            <consortium name="Ensembl"/>
        </authorList>
    </citation>
    <scope>IDENTIFICATION</scope>
</reference>
<dbReference type="UniPathway" id="UPA00143"/>
<evidence type="ECO:0000256" key="18">
    <source>
        <dbReference type="RuleBase" id="RU367101"/>
    </source>
</evidence>
<dbReference type="GO" id="GO:0005737">
    <property type="term" value="C:cytoplasm"/>
    <property type="evidence" value="ECO:0007669"/>
    <property type="project" value="TreeGrafter"/>
</dbReference>
<comment type="subcellular location">
    <subcellularLocation>
        <location evidence="2">Nucleus</location>
        <location evidence="2">Nucleoplasm</location>
    </subcellularLocation>
</comment>
<dbReference type="AlphaFoldDB" id="H2YDK8"/>
<evidence type="ECO:0000256" key="10">
    <source>
        <dbReference type="ARBA" id="ARBA00022728"/>
    </source>
</evidence>
<evidence type="ECO:0000256" key="2">
    <source>
        <dbReference type="ARBA" id="ARBA00004642"/>
    </source>
</evidence>
<dbReference type="CDD" id="cd16656">
    <property type="entry name" value="RING-Ubox_PRP19"/>
    <property type="match status" value="1"/>
</dbReference>
<feature type="repeat" description="WD" evidence="17">
    <location>
        <begin position="273"/>
        <end position="314"/>
    </location>
</feature>
<dbReference type="InterPro" id="IPR015943">
    <property type="entry name" value="WD40/YVTN_repeat-like_dom_sf"/>
</dbReference>
<dbReference type="STRING" id="51511.ENSCSAVP00000003406"/>
<dbReference type="eggNOG" id="KOG0289">
    <property type="taxonomic scope" value="Eukaryota"/>
</dbReference>
<comment type="function">
    <text evidence="18">Ubiquitin-protein ligase which is mainly involved pre-mRNA splicing and DNA repair. Required for pre-mRNA splicing as component of the spliceosome.</text>
</comment>
<dbReference type="GO" id="GO:0000974">
    <property type="term" value="C:Prp19 complex"/>
    <property type="evidence" value="ECO:0007669"/>
    <property type="project" value="UniProtKB-UniRule"/>
</dbReference>
<dbReference type="InterPro" id="IPR038959">
    <property type="entry name" value="Prp19"/>
</dbReference>
<dbReference type="PRINTS" id="PR00320">
    <property type="entry name" value="GPROTEINBRPT"/>
</dbReference>
<evidence type="ECO:0000313" key="21">
    <source>
        <dbReference type="Proteomes" id="UP000007875"/>
    </source>
</evidence>
<dbReference type="PROSITE" id="PS00678">
    <property type="entry name" value="WD_REPEATS_1"/>
    <property type="match status" value="1"/>
</dbReference>
<feature type="domain" description="U-box" evidence="19">
    <location>
        <begin position="8"/>
        <end position="68"/>
    </location>
</feature>
<dbReference type="FunFam" id="3.30.40.10:FF:000027">
    <property type="entry name" value="Pre-mRNA-processing factor 19, putative"/>
    <property type="match status" value="1"/>
</dbReference>
<reference evidence="21" key="1">
    <citation type="submission" date="2003-08" db="EMBL/GenBank/DDBJ databases">
        <authorList>
            <person name="Birren B."/>
            <person name="Nusbaum C."/>
            <person name="Abebe A."/>
            <person name="Abouelleil A."/>
            <person name="Adekoya E."/>
            <person name="Ait-zahra M."/>
            <person name="Allen N."/>
            <person name="Allen T."/>
            <person name="An P."/>
            <person name="Anderson M."/>
            <person name="Anderson S."/>
            <person name="Arachchi H."/>
            <person name="Armbruster J."/>
            <person name="Bachantsang P."/>
            <person name="Baldwin J."/>
            <person name="Barry A."/>
            <person name="Bayul T."/>
            <person name="Blitshsteyn B."/>
            <person name="Bloom T."/>
            <person name="Blye J."/>
            <person name="Boguslavskiy L."/>
            <person name="Borowsky M."/>
            <person name="Boukhgalter B."/>
            <person name="Brunache A."/>
            <person name="Butler J."/>
            <person name="Calixte N."/>
            <person name="Calvo S."/>
            <person name="Camarata J."/>
            <person name="Campo K."/>
            <person name="Chang J."/>
            <person name="Cheshatsang Y."/>
            <person name="Citroen M."/>
            <person name="Collymore A."/>
            <person name="Considine T."/>
            <person name="Cook A."/>
            <person name="Cooke P."/>
            <person name="Corum B."/>
            <person name="Cuomo C."/>
            <person name="David R."/>
            <person name="Dawoe T."/>
            <person name="Degray S."/>
            <person name="Dodge S."/>
            <person name="Dooley K."/>
            <person name="Dorje P."/>
            <person name="Dorjee K."/>
            <person name="Dorris L."/>
            <person name="Duffey N."/>
            <person name="Dupes A."/>
            <person name="Elkins T."/>
            <person name="Engels R."/>
            <person name="Erickson J."/>
            <person name="Farina A."/>
            <person name="Faro S."/>
            <person name="Ferreira P."/>
            <person name="Fischer H."/>
            <person name="Fitzgerald M."/>
            <person name="Foley K."/>
            <person name="Gage D."/>
            <person name="Galagan J."/>
            <person name="Gearin G."/>
            <person name="Gnerre S."/>
            <person name="Gnirke A."/>
            <person name="Goyette A."/>
            <person name="Graham J."/>
            <person name="Grandbois E."/>
            <person name="Gyaltsen K."/>
            <person name="Hafez N."/>
            <person name="Hagopian D."/>
            <person name="Hagos B."/>
            <person name="Hall J."/>
            <person name="Hatcher B."/>
            <person name="Heller A."/>
            <person name="Higgins H."/>
            <person name="Honan T."/>
            <person name="Horn A."/>
            <person name="Houde N."/>
            <person name="Hughes L."/>
            <person name="Hulme W."/>
            <person name="Husby E."/>
            <person name="Iliev I."/>
            <person name="Jaffe D."/>
            <person name="Jones C."/>
            <person name="Kamal M."/>
            <person name="Kamat A."/>
            <person name="Kamvysselis M."/>
            <person name="Karlsson E."/>
            <person name="Kells C."/>
            <person name="Kieu A."/>
            <person name="Kisner P."/>
            <person name="Kodira C."/>
            <person name="Kulbokas E."/>
            <person name="Labutti K."/>
            <person name="Lama D."/>
            <person name="Landers T."/>
            <person name="Leger J."/>
            <person name="Levine S."/>
            <person name="Lewis D."/>
            <person name="Lewis T."/>
            <person name="Lindblad-toh K."/>
            <person name="Liu X."/>
            <person name="Lokyitsang T."/>
            <person name="Lokyitsang Y."/>
            <person name="Lucien O."/>
            <person name="Lui A."/>
            <person name="Ma L.J."/>
            <person name="Mabbitt R."/>
            <person name="Macdonald J."/>
            <person name="Maclean C."/>
            <person name="Major J."/>
            <person name="Manning J."/>
            <person name="Marabella R."/>
            <person name="Maru K."/>
            <person name="Matthews C."/>
            <person name="Mauceli E."/>
            <person name="Mccarthy M."/>
            <person name="Mcdonough S."/>
            <person name="Mcghee T."/>
            <person name="Meldrim J."/>
            <person name="Meneus L."/>
            <person name="Mesirov J."/>
            <person name="Mihalev A."/>
            <person name="Mihova T."/>
            <person name="Mikkelsen T."/>
            <person name="Mlenga V."/>
            <person name="Moru K."/>
            <person name="Mozes J."/>
            <person name="Mulrain L."/>
            <person name="Munson G."/>
            <person name="Naylor J."/>
            <person name="Newes C."/>
            <person name="Nguyen C."/>
            <person name="Nguyen N."/>
            <person name="Nguyen T."/>
            <person name="Nicol R."/>
            <person name="Nielsen C."/>
            <person name="Nizzari M."/>
            <person name="Norbu C."/>
            <person name="Norbu N."/>
            <person name="O'donnell P."/>
            <person name="Okoawo O."/>
            <person name="O'leary S."/>
            <person name="Omotosho B."/>
            <person name="O'neill K."/>
            <person name="Osman S."/>
            <person name="Parker S."/>
            <person name="Perrin D."/>
            <person name="Phunkhang P."/>
            <person name="Piqani B."/>
            <person name="Purcell S."/>
            <person name="Rachupka T."/>
            <person name="Ramasamy U."/>
            <person name="Rameau R."/>
            <person name="Ray V."/>
            <person name="Raymond C."/>
            <person name="Retta R."/>
            <person name="Richardson S."/>
            <person name="Rise C."/>
            <person name="Rodriguez J."/>
            <person name="Rogers J."/>
            <person name="Rogov P."/>
            <person name="Rutman M."/>
            <person name="Schupbach R."/>
            <person name="Seaman C."/>
            <person name="Settipalli S."/>
            <person name="Sharpe T."/>
            <person name="Sheridan J."/>
            <person name="Sherpa N."/>
            <person name="Shi J."/>
            <person name="Smirnov S."/>
            <person name="Smith C."/>
            <person name="Sougnez C."/>
            <person name="Spencer B."/>
            <person name="Stalker J."/>
            <person name="Stange-thomann N."/>
            <person name="Stavropoulos S."/>
            <person name="Stetson K."/>
            <person name="Stone C."/>
            <person name="Stone S."/>
            <person name="Stubbs M."/>
            <person name="Talamas J."/>
            <person name="Tchuinga P."/>
            <person name="Tenzing P."/>
            <person name="Tesfaye S."/>
            <person name="Theodore J."/>
            <person name="Thoulutsang Y."/>
            <person name="Topham K."/>
            <person name="Towey S."/>
            <person name="Tsamla T."/>
            <person name="Tsomo N."/>
            <person name="Vallee D."/>
            <person name="Vassiliev H."/>
            <person name="Venkataraman V."/>
            <person name="Vinson J."/>
            <person name="Vo A."/>
            <person name="Wade C."/>
            <person name="Wang S."/>
            <person name="Wangchuk T."/>
            <person name="Wangdi T."/>
            <person name="Whittaker C."/>
            <person name="Wilkinson J."/>
            <person name="Wu Y."/>
            <person name="Wyman D."/>
            <person name="Yadav S."/>
            <person name="Yang S."/>
            <person name="Yang X."/>
            <person name="Yeager S."/>
            <person name="Yee E."/>
            <person name="Young G."/>
            <person name="Zainoun J."/>
            <person name="Zembeck L."/>
            <person name="Zimmer A."/>
            <person name="Zody M."/>
            <person name="Lander E."/>
        </authorList>
    </citation>
    <scope>NUCLEOTIDE SEQUENCE [LARGE SCALE GENOMIC DNA]</scope>
</reference>
<dbReference type="GO" id="GO:0000398">
    <property type="term" value="P:mRNA splicing, via spliceosome"/>
    <property type="evidence" value="ECO:0007669"/>
    <property type="project" value="InterPro"/>
</dbReference>
<dbReference type="EC" id="2.3.2.27" evidence="5 18"/>
<keyword evidence="16 18" id="KW-0539">Nucleus</keyword>
<feature type="repeat" description="WD" evidence="17">
    <location>
        <begin position="404"/>
        <end position="445"/>
    </location>
</feature>
<evidence type="ECO:0000256" key="4">
    <source>
        <dbReference type="ARBA" id="ARBA00006388"/>
    </source>
</evidence>
<evidence type="ECO:0000256" key="6">
    <source>
        <dbReference type="ARBA" id="ARBA00015618"/>
    </source>
</evidence>
<keyword evidence="13 18" id="KW-0833">Ubl conjugation pathway</keyword>
<evidence type="ECO:0000256" key="3">
    <source>
        <dbReference type="ARBA" id="ARBA00004906"/>
    </source>
</evidence>
<dbReference type="Gene3D" id="2.130.10.10">
    <property type="entry name" value="YVTN repeat-like/Quinoprotein amine dehydrogenase"/>
    <property type="match status" value="1"/>
</dbReference>
<dbReference type="GO" id="GO:0071006">
    <property type="term" value="C:U2-type catalytic step 1 spliceosome"/>
    <property type="evidence" value="ECO:0007669"/>
    <property type="project" value="TreeGrafter"/>
</dbReference>
<dbReference type="CDD" id="cd00200">
    <property type="entry name" value="WD40"/>
    <property type="match status" value="1"/>
</dbReference>
<keyword evidence="15 18" id="KW-0234">DNA repair</keyword>
<keyword evidence="8 18" id="KW-0507">mRNA processing</keyword>
<sequence>ISLHILVSGEVPEVACISPVSGCVFEKRLLEKFVFENGTDPTNNQPLSMEQVIEMKTNPIVRPKPPSATSIPAILKSLQDEWDACMLTSFTLRQQLHTTRQELSHALYQHDAACRVIARLTKEATAAREALATLKPTSTIQQPMQQPQAMQVDKQQDDEPHIPKTNMNSFTPHQVCEPIGLTEDVIQKLQDKASVLTSERKKRGKRMPEDLASADDIREYKQIASHPGLHSASVPGILCLDLCASDTYKVVTGGADKTAVVFDKESEQVITTLKGHAKKVTNVLYHPSEDIVFTASPDSTIRIWSAQDGNCSTIIRTHKEAVTGISLHALGDYLLSCSEDQHWAFSDVRTGQTLCRVTDDAIGNGKYSLTCAQFHPDGLIFGTGTKDSQIMIWDLKERTNVANFPGHSGPVTAISFSENGYYLATAAGDACVKLWDLRKLKNFKTLTMADDYEVRSLTFDQSGSYLAVGGTDVRVYLCKQWQELKAFSDHTAVATGVRFGKNAKFLASSSMDRSLKFFSI</sequence>
<evidence type="ECO:0000256" key="8">
    <source>
        <dbReference type="ARBA" id="ARBA00022664"/>
    </source>
</evidence>
<dbReference type="PROSITE" id="PS50082">
    <property type="entry name" value="WD_REPEATS_2"/>
    <property type="match status" value="4"/>
</dbReference>
<dbReference type="InterPro" id="IPR036322">
    <property type="entry name" value="WD40_repeat_dom_sf"/>
</dbReference>
<evidence type="ECO:0000256" key="12">
    <source>
        <dbReference type="ARBA" id="ARBA00022763"/>
    </source>
</evidence>
<evidence type="ECO:0000256" key="14">
    <source>
        <dbReference type="ARBA" id="ARBA00023187"/>
    </source>
</evidence>
<dbReference type="Gene3D" id="3.30.40.10">
    <property type="entry name" value="Zinc/RING finger domain, C3HC4 (zinc finger)"/>
    <property type="match status" value="1"/>
</dbReference>
<comment type="pathway">
    <text evidence="3 18">Protein modification; protein ubiquitination.</text>
</comment>
<keyword evidence="7 17" id="KW-0853">WD repeat</keyword>
<dbReference type="SMART" id="SM00504">
    <property type="entry name" value="Ubox"/>
    <property type="match status" value="1"/>
</dbReference>
<feature type="repeat" description="WD" evidence="17">
    <location>
        <begin position="362"/>
        <end position="403"/>
    </location>
</feature>
<evidence type="ECO:0000313" key="20">
    <source>
        <dbReference type="Ensembl" id="ENSCSAVP00000003406.1"/>
    </source>
</evidence>
<dbReference type="FunCoup" id="H2YDK8">
    <property type="interactions" value="618"/>
</dbReference>
<dbReference type="Proteomes" id="UP000007875">
    <property type="component" value="Unassembled WGS sequence"/>
</dbReference>
<dbReference type="Pfam" id="PF08606">
    <property type="entry name" value="Prp19"/>
    <property type="match status" value="1"/>
</dbReference>
<proteinExistence type="inferred from homology"/>
<dbReference type="PANTHER" id="PTHR43995:SF1">
    <property type="entry name" value="PRE-MRNA-PROCESSING FACTOR 19"/>
    <property type="match status" value="1"/>
</dbReference>
<dbReference type="GO" id="GO:0061630">
    <property type="term" value="F:ubiquitin protein ligase activity"/>
    <property type="evidence" value="ECO:0007669"/>
    <property type="project" value="UniProtKB-UniRule"/>
</dbReference>
<keyword evidence="21" id="KW-1185">Reference proteome</keyword>
<evidence type="ECO:0000256" key="15">
    <source>
        <dbReference type="ARBA" id="ARBA00023204"/>
    </source>
</evidence>
<name>H2YDK8_CIOSA</name>
<dbReference type="PROSITE" id="PS50294">
    <property type="entry name" value="WD_REPEATS_REGION"/>
    <property type="match status" value="3"/>
</dbReference>
<dbReference type="OMA" id="SLDQHWA"/>
<dbReference type="SUPFAM" id="SSF50978">
    <property type="entry name" value="WD40 repeat-like"/>
    <property type="match status" value="1"/>
</dbReference>
<dbReference type="InterPro" id="IPR055340">
    <property type="entry name" value="RING-Ubox_PRP19"/>
</dbReference>
<comment type="similarity">
    <text evidence="4 18">Belongs to the WD repeat PRP19 family.</text>
</comment>
<dbReference type="GO" id="GO:0043518">
    <property type="term" value="P:negative regulation of DNA damage response, signal transduction by p53 class mediator"/>
    <property type="evidence" value="ECO:0007669"/>
    <property type="project" value="Ensembl"/>
</dbReference>
<keyword evidence="11" id="KW-0677">Repeat</keyword>
<evidence type="ECO:0000256" key="9">
    <source>
        <dbReference type="ARBA" id="ARBA00022679"/>
    </source>
</evidence>
<dbReference type="InParanoid" id="H2YDK8"/>
<evidence type="ECO:0000256" key="7">
    <source>
        <dbReference type="ARBA" id="ARBA00022574"/>
    </source>
</evidence>
<evidence type="ECO:0000256" key="13">
    <source>
        <dbReference type="ARBA" id="ARBA00022786"/>
    </source>
</evidence>
<dbReference type="FunFam" id="2.130.10.10:FF:000043">
    <property type="entry name" value="pre-mRNA-processing factor 19"/>
    <property type="match status" value="1"/>
</dbReference>
<organism evidence="20 21">
    <name type="scientific">Ciona savignyi</name>
    <name type="common">Pacific transparent sea squirt</name>
    <dbReference type="NCBI Taxonomy" id="51511"/>
    <lineage>
        <taxon>Eukaryota</taxon>
        <taxon>Metazoa</taxon>
        <taxon>Chordata</taxon>
        <taxon>Tunicata</taxon>
        <taxon>Ascidiacea</taxon>
        <taxon>Phlebobranchia</taxon>
        <taxon>Cionidae</taxon>
        <taxon>Ciona</taxon>
    </lineage>
</organism>
<dbReference type="PANTHER" id="PTHR43995">
    <property type="entry name" value="PRE-MRNA-PROCESSING FACTOR 19"/>
    <property type="match status" value="1"/>
</dbReference>
<reference evidence="20" key="2">
    <citation type="submission" date="2025-08" db="UniProtKB">
        <authorList>
            <consortium name="Ensembl"/>
        </authorList>
    </citation>
    <scope>IDENTIFICATION</scope>
</reference>
<dbReference type="InterPro" id="IPR001680">
    <property type="entry name" value="WD40_rpt"/>
</dbReference>
<feature type="repeat" description="WD" evidence="17">
    <location>
        <begin position="487"/>
        <end position="520"/>
    </location>
</feature>
<dbReference type="InterPro" id="IPR020472">
    <property type="entry name" value="WD40_PAC1"/>
</dbReference>
<keyword evidence="12 18" id="KW-0227">DNA damage</keyword>
<keyword evidence="10 18" id="KW-0747">Spliceosome</keyword>
<dbReference type="InterPro" id="IPR019775">
    <property type="entry name" value="WD40_repeat_CS"/>
</dbReference>
<keyword evidence="9 18" id="KW-0808">Transferase</keyword>
<dbReference type="InterPro" id="IPR013083">
    <property type="entry name" value="Znf_RING/FYVE/PHD"/>
</dbReference>
<dbReference type="Pfam" id="PF24814">
    <property type="entry name" value="WD40_Prp19"/>
    <property type="match status" value="1"/>
</dbReference>
<evidence type="ECO:0000256" key="17">
    <source>
        <dbReference type="PROSITE-ProRule" id="PRU00221"/>
    </source>
</evidence>
<dbReference type="InterPro" id="IPR013915">
    <property type="entry name" value="Prp19_cc"/>
</dbReference>